<dbReference type="GO" id="GO:0008236">
    <property type="term" value="F:serine-type peptidase activity"/>
    <property type="evidence" value="ECO:0007669"/>
    <property type="project" value="InterPro"/>
</dbReference>
<accession>A0A2M8WJ49</accession>
<evidence type="ECO:0000313" key="3">
    <source>
        <dbReference type="Proteomes" id="UP000231586"/>
    </source>
</evidence>
<dbReference type="PANTHER" id="PTHR32060">
    <property type="entry name" value="TAIL-SPECIFIC PROTEASE"/>
    <property type="match status" value="1"/>
</dbReference>
<dbReference type="InterPro" id="IPR029045">
    <property type="entry name" value="ClpP/crotonase-like_dom_sf"/>
</dbReference>
<feature type="domain" description="Tail specific protease" evidence="1">
    <location>
        <begin position="271"/>
        <end position="448"/>
    </location>
</feature>
<dbReference type="OrthoDB" id="3275712at2"/>
<dbReference type="EMBL" id="PGTZ01000009">
    <property type="protein sequence ID" value="PJI90957.1"/>
    <property type="molecule type" value="Genomic_DNA"/>
</dbReference>
<dbReference type="SUPFAM" id="SSF52096">
    <property type="entry name" value="ClpP/crotonase"/>
    <property type="match status" value="1"/>
</dbReference>
<dbReference type="GO" id="GO:0004175">
    <property type="term" value="F:endopeptidase activity"/>
    <property type="evidence" value="ECO:0007669"/>
    <property type="project" value="TreeGrafter"/>
</dbReference>
<name>A0A2M8WJ49_9MICO</name>
<proteinExistence type="predicted"/>
<comment type="caution">
    <text evidence="2">The sequence shown here is derived from an EMBL/GenBank/DDBJ whole genome shotgun (WGS) entry which is preliminary data.</text>
</comment>
<evidence type="ECO:0000259" key="1">
    <source>
        <dbReference type="Pfam" id="PF03572"/>
    </source>
</evidence>
<dbReference type="PANTHER" id="PTHR32060:SF22">
    <property type="entry name" value="CARBOXYL-TERMINAL-PROCESSING PEPTIDASE 3, CHLOROPLASTIC"/>
    <property type="match status" value="1"/>
</dbReference>
<dbReference type="AlphaFoldDB" id="A0A2M8WJ49"/>
<dbReference type="InterPro" id="IPR005151">
    <property type="entry name" value="Tail-specific_protease"/>
</dbReference>
<protein>
    <submittedName>
        <fullName evidence="2">Peptidase S41-like protein</fullName>
    </submittedName>
</protein>
<keyword evidence="3" id="KW-1185">Reference proteome</keyword>
<evidence type="ECO:0000313" key="2">
    <source>
        <dbReference type="EMBL" id="PJI90957.1"/>
    </source>
</evidence>
<dbReference type="Proteomes" id="UP000231586">
    <property type="component" value="Unassembled WGS sequence"/>
</dbReference>
<organism evidence="2 3">
    <name type="scientific">Luteimicrobium subarcticum</name>
    <dbReference type="NCBI Taxonomy" id="620910"/>
    <lineage>
        <taxon>Bacteria</taxon>
        <taxon>Bacillati</taxon>
        <taxon>Actinomycetota</taxon>
        <taxon>Actinomycetes</taxon>
        <taxon>Micrococcales</taxon>
        <taxon>Luteimicrobium</taxon>
    </lineage>
</organism>
<dbReference type="GO" id="GO:0006508">
    <property type="term" value="P:proteolysis"/>
    <property type="evidence" value="ECO:0007669"/>
    <property type="project" value="InterPro"/>
</dbReference>
<dbReference type="Pfam" id="PF03572">
    <property type="entry name" value="Peptidase_S41"/>
    <property type="match status" value="1"/>
</dbReference>
<dbReference type="Gene3D" id="3.90.226.10">
    <property type="entry name" value="2-enoyl-CoA Hydratase, Chain A, domain 1"/>
    <property type="match status" value="1"/>
</dbReference>
<reference evidence="2 3" key="1">
    <citation type="submission" date="2017-11" db="EMBL/GenBank/DDBJ databases">
        <title>Genomic Encyclopedia of Archaeal and Bacterial Type Strains, Phase II (KMG-II): From Individual Species to Whole Genera.</title>
        <authorList>
            <person name="Goeker M."/>
        </authorList>
    </citation>
    <scope>NUCLEOTIDE SEQUENCE [LARGE SCALE GENOMIC DNA]</scope>
    <source>
        <strain evidence="2 3">DSM 22413</strain>
    </source>
</reference>
<sequence>MGGTTGTHLDGGQRLQVLDALVTVLSGLYAHLPAKRAAYATDPVQALVLLRRRAADLTDAEFHLAVTGIVLGLRDAHTRYRGPAVLRGHVAVLPFVVEAYGPWADPTFVVTKVDPDAGADGLPDGFEEGVEVVTWNAVPVARAVEVHADRETGGRADARRARALESLTSRPLDFAPPPDELWVDLGYRPRRTGRRGGSTEVREARFDWRVLAPGRAGTAVSARTREALKLAVDPAADAVRRAKRDRYAARRAWLDTSLPDVLAARPLDDRYGYLRLWSFDVADDDAYLDEVTRLLGLLPPCGVVVDLRANPGGLVWAAERLLQLFADPGRTGGPVQPVRFELAATPLTRQMALSPFNRLELEAWSASLQDSVTTGDPYSRPLPLTDPAWCGDRGRAYPGPAVAVVDATTYSSGDLFAAGWVDNRVGPLVTVGQASGGGGANVWTDTQVRDALVGTGVTLPDLPAGIGFTVAVRRAVRSGASDGVPLEDLGVAGIPYDLTRADLLDGNRDLLTFCTGLLDAAGTPPEILPADRGGTS</sequence>
<gene>
    <name evidence="2" type="ORF">CLV34_2215</name>
</gene>